<evidence type="ECO:0000256" key="11">
    <source>
        <dbReference type="ARBA" id="ARBA00023228"/>
    </source>
</evidence>
<dbReference type="InterPro" id="IPR042269">
    <property type="entry name" value="Ser_carbopepase_S28_SKS"/>
</dbReference>
<keyword evidence="5" id="KW-0645">Protease</keyword>
<dbReference type="GO" id="GO:0006508">
    <property type="term" value="P:proteolysis"/>
    <property type="evidence" value="ECO:0007669"/>
    <property type="project" value="UniProtKB-KW"/>
</dbReference>
<keyword evidence="4" id="KW-0121">Carboxypeptidase</keyword>
<keyword evidence="20" id="KW-1185">Reference proteome</keyword>
<dbReference type="GO" id="GO:0008239">
    <property type="term" value="F:dipeptidyl-peptidase activity"/>
    <property type="evidence" value="ECO:0007669"/>
    <property type="project" value="TreeGrafter"/>
</dbReference>
<dbReference type="InterPro" id="IPR029058">
    <property type="entry name" value="AB_hydrolase_fold"/>
</dbReference>
<dbReference type="Gene3D" id="1.20.120.980">
    <property type="entry name" value="Serine carboxypeptidase S28, SKS domain"/>
    <property type="match status" value="1"/>
</dbReference>
<dbReference type="AlphaFoldDB" id="A0A9N9XJU9"/>
<organism evidence="19 20">
    <name type="scientific">Phyllotreta striolata</name>
    <name type="common">Striped flea beetle</name>
    <name type="synonym">Crioceris striolata</name>
    <dbReference type="NCBI Taxonomy" id="444603"/>
    <lineage>
        <taxon>Eukaryota</taxon>
        <taxon>Metazoa</taxon>
        <taxon>Ecdysozoa</taxon>
        <taxon>Arthropoda</taxon>
        <taxon>Hexapoda</taxon>
        <taxon>Insecta</taxon>
        <taxon>Pterygota</taxon>
        <taxon>Neoptera</taxon>
        <taxon>Endopterygota</taxon>
        <taxon>Coleoptera</taxon>
        <taxon>Polyphaga</taxon>
        <taxon>Cucujiformia</taxon>
        <taxon>Chrysomeloidea</taxon>
        <taxon>Chrysomelidae</taxon>
        <taxon>Galerucinae</taxon>
        <taxon>Alticini</taxon>
        <taxon>Phyllotreta</taxon>
    </lineage>
</organism>
<dbReference type="FunFam" id="1.20.120.980:FF:000002">
    <property type="entry name" value="lysosomal Pro-X carboxypeptidase"/>
    <property type="match status" value="1"/>
</dbReference>
<dbReference type="EC" id="3.4.16.2" evidence="14"/>
<evidence type="ECO:0000256" key="7">
    <source>
        <dbReference type="ARBA" id="ARBA00022801"/>
    </source>
</evidence>
<proteinExistence type="inferred from homology"/>
<feature type="chain" id="PRO_5040304013" description="Lysosomal Pro-X carboxypeptidase" evidence="18">
    <location>
        <begin position="24"/>
        <end position="470"/>
    </location>
</feature>
<evidence type="ECO:0000256" key="1">
    <source>
        <dbReference type="ARBA" id="ARBA00004371"/>
    </source>
</evidence>
<dbReference type="EMBL" id="OU900105">
    <property type="protein sequence ID" value="CAG9856689.1"/>
    <property type="molecule type" value="Genomic_DNA"/>
</dbReference>
<keyword evidence="11" id="KW-0458">Lysosome</keyword>
<gene>
    <name evidence="19" type="ORF">PHYEVI_LOCUS3108</name>
</gene>
<keyword evidence="7" id="KW-0378">Hydrolase</keyword>
<dbReference type="InterPro" id="IPR008758">
    <property type="entry name" value="Peptidase_S28"/>
</dbReference>
<keyword evidence="10" id="KW-0325">Glycoprotein</keyword>
<dbReference type="OrthoDB" id="2130629at2759"/>
<feature type="signal peptide" evidence="18">
    <location>
        <begin position="1"/>
        <end position="23"/>
    </location>
</feature>
<evidence type="ECO:0000256" key="16">
    <source>
        <dbReference type="ARBA" id="ARBA00076475"/>
    </source>
</evidence>
<evidence type="ECO:0000256" key="17">
    <source>
        <dbReference type="ARBA" id="ARBA00076608"/>
    </source>
</evidence>
<comment type="catalytic activity">
    <reaction evidence="12">
        <text>Cleavage of a -Pro-|-Xaa bond to release a C-terminal amino acid.</text>
        <dbReference type="EC" id="3.4.16.2"/>
    </reaction>
</comment>
<evidence type="ECO:0000256" key="9">
    <source>
        <dbReference type="ARBA" id="ARBA00023157"/>
    </source>
</evidence>
<evidence type="ECO:0000313" key="19">
    <source>
        <dbReference type="EMBL" id="CAG9856689.1"/>
    </source>
</evidence>
<evidence type="ECO:0000256" key="13">
    <source>
        <dbReference type="ARBA" id="ARBA00059701"/>
    </source>
</evidence>
<evidence type="ECO:0000256" key="15">
    <source>
        <dbReference type="ARBA" id="ARBA00073691"/>
    </source>
</evidence>
<keyword evidence="6 18" id="KW-0732">Signal</keyword>
<evidence type="ECO:0000256" key="18">
    <source>
        <dbReference type="SAM" id="SignalP"/>
    </source>
</evidence>
<dbReference type="SUPFAM" id="SSF53474">
    <property type="entry name" value="alpha/beta-Hydrolases"/>
    <property type="match status" value="1"/>
</dbReference>
<evidence type="ECO:0000256" key="2">
    <source>
        <dbReference type="ARBA" id="ARBA00011079"/>
    </source>
</evidence>
<evidence type="ECO:0000256" key="12">
    <source>
        <dbReference type="ARBA" id="ARBA00052013"/>
    </source>
</evidence>
<dbReference type="Gene3D" id="3.40.50.1820">
    <property type="entry name" value="alpha/beta hydrolase"/>
    <property type="match status" value="1"/>
</dbReference>
<accession>A0A9N9XJU9</accession>
<protein>
    <recommendedName>
        <fullName evidence="15">Lysosomal Pro-X carboxypeptidase</fullName>
        <ecNumber evidence="14">3.4.16.2</ecNumber>
    </recommendedName>
    <alternativeName>
        <fullName evidence="17">Proline carboxypeptidase</fullName>
    </alternativeName>
    <alternativeName>
        <fullName evidence="16">Prolylcarboxypeptidase</fullName>
    </alternativeName>
</protein>
<dbReference type="GO" id="GO:0005764">
    <property type="term" value="C:lysosome"/>
    <property type="evidence" value="ECO:0007669"/>
    <property type="project" value="UniProtKB-SubCell"/>
</dbReference>
<keyword evidence="9" id="KW-1015">Disulfide bond</keyword>
<evidence type="ECO:0000313" key="20">
    <source>
        <dbReference type="Proteomes" id="UP001153712"/>
    </source>
</evidence>
<evidence type="ECO:0000256" key="4">
    <source>
        <dbReference type="ARBA" id="ARBA00022645"/>
    </source>
</evidence>
<reference evidence="19" key="1">
    <citation type="submission" date="2022-01" db="EMBL/GenBank/DDBJ databases">
        <authorList>
            <person name="King R."/>
        </authorList>
    </citation>
    <scope>NUCLEOTIDE SEQUENCE</scope>
</reference>
<evidence type="ECO:0000256" key="8">
    <source>
        <dbReference type="ARBA" id="ARBA00023145"/>
    </source>
</evidence>
<dbReference type="PANTHER" id="PTHR11010:SF38">
    <property type="entry name" value="LYSOSOMAL PRO-X CARBOXYPEPTIDASE"/>
    <property type="match status" value="1"/>
</dbReference>
<dbReference type="Pfam" id="PF05577">
    <property type="entry name" value="Peptidase_S28"/>
    <property type="match status" value="1"/>
</dbReference>
<dbReference type="GO" id="GO:0004185">
    <property type="term" value="F:serine-type carboxypeptidase activity"/>
    <property type="evidence" value="ECO:0007669"/>
    <property type="project" value="UniProtKB-EC"/>
</dbReference>
<comment type="similarity">
    <text evidence="2">Belongs to the peptidase S28 family.</text>
</comment>
<evidence type="ECO:0000256" key="6">
    <source>
        <dbReference type="ARBA" id="ARBA00022729"/>
    </source>
</evidence>
<comment type="subcellular location">
    <subcellularLocation>
        <location evidence="1">Lysosome</location>
    </subcellularLocation>
</comment>
<keyword evidence="8" id="KW-0865">Zymogen</keyword>
<dbReference type="PANTHER" id="PTHR11010">
    <property type="entry name" value="PROTEASE S28 PRO-X CARBOXYPEPTIDASE-RELATED"/>
    <property type="match status" value="1"/>
</dbReference>
<sequence length="470" mass="54302">MDLTIHRFCVVFLIYLELKGTNCEQRFSFETRFAEVPVTHFEWQKEVRTFKLKYLINTKHYVRGGPFFIYLGGRGDIDVYSQNTGFLFEVAATFKGLLVFIEHRYYGRSLPFSNESMTLENLRYMTTSEALGDFVSIIDLLKRETFENTASIDNHPVIVFGGGYSGALAAWMRMKYPFLVLGAIASSAPMIYGSSVKNCECFYDVVTKMFEKYGHEQCVKTIKLGWEVLINLSRSKIGLDFISSTWRLCKRLSSTEDLEMLLEWLGEILVKLALNNYHYPSNFFTPLPAYPLKVFCEKLTTSFFNDTKSLVQYFGQALQVYTNYSGRVSCNEFEDQSDYLYNYQKCVELIMPKCSIDSDMFIHRPWIYEKFALECKNRYGIFNNDADWINRAYGGSSLKYASNIVFSHGELDPYSCYGIRSNVSSTVRAVDITEGSHHVDLRNPDVSDNNYITDVRKSHIQTIKAWLSKI</sequence>
<evidence type="ECO:0000256" key="14">
    <source>
        <dbReference type="ARBA" id="ARBA00066456"/>
    </source>
</evidence>
<evidence type="ECO:0000256" key="10">
    <source>
        <dbReference type="ARBA" id="ARBA00023180"/>
    </source>
</evidence>
<comment type="subunit">
    <text evidence="3">Homodimer.</text>
</comment>
<comment type="function">
    <text evidence="13">Cleaves C-terminal amino acids linked to proline in peptides such as angiotensin II, III and des-Arg9-bradykinin. This cleavage occurs at acidic pH, but enzymatic activity is retained with some substrates at neutral pH.</text>
</comment>
<evidence type="ECO:0000256" key="3">
    <source>
        <dbReference type="ARBA" id="ARBA00011738"/>
    </source>
</evidence>
<evidence type="ECO:0000256" key="5">
    <source>
        <dbReference type="ARBA" id="ARBA00022670"/>
    </source>
</evidence>
<dbReference type="Proteomes" id="UP001153712">
    <property type="component" value="Chromosome 12"/>
</dbReference>
<name>A0A9N9XJU9_PHYSR</name>